<organism evidence="1">
    <name type="scientific">Picea glauca</name>
    <name type="common">White spruce</name>
    <name type="synonym">Pinus glauca</name>
    <dbReference type="NCBI Taxonomy" id="3330"/>
    <lineage>
        <taxon>Eukaryota</taxon>
        <taxon>Viridiplantae</taxon>
        <taxon>Streptophyta</taxon>
        <taxon>Embryophyta</taxon>
        <taxon>Tracheophyta</taxon>
        <taxon>Spermatophyta</taxon>
        <taxon>Pinopsida</taxon>
        <taxon>Pinidae</taxon>
        <taxon>Conifers I</taxon>
        <taxon>Pinales</taxon>
        <taxon>Pinaceae</taxon>
        <taxon>Picea</taxon>
    </lineage>
</organism>
<proteinExistence type="predicted"/>
<evidence type="ECO:0000313" key="1">
    <source>
        <dbReference type="EMBL" id="KUM49483.1"/>
    </source>
</evidence>
<comment type="caution">
    <text evidence="1">The sequence shown here is derived from an EMBL/GenBank/DDBJ whole genome shotgun (WGS) entry which is preliminary data.</text>
</comment>
<geneLocation type="mitochondrion" evidence="1"/>
<sequence>MALKHEGLSGYFLSTDATGYGQWTRLYALRRCWLVNNFVRNRANHLWFSWLIIP</sequence>
<name>A0A101M223_PICGL</name>
<dbReference type="AlphaFoldDB" id="A0A101M223"/>
<gene>
    <name evidence="1" type="ORF">ABT39_MTgene4034</name>
</gene>
<keyword evidence="1" id="KW-0496">Mitochondrion</keyword>
<accession>A0A101M223</accession>
<protein>
    <submittedName>
        <fullName evidence="1">Uncharacterized protein</fullName>
    </submittedName>
</protein>
<reference evidence="1" key="1">
    <citation type="journal article" date="2015" name="Genome Biol. Evol.">
        <title>Organellar Genomes of White Spruce (Picea glauca): Assembly and Annotation.</title>
        <authorList>
            <person name="Jackman S.D."/>
            <person name="Warren R.L."/>
            <person name="Gibb E.A."/>
            <person name="Vandervalk B.P."/>
            <person name="Mohamadi H."/>
            <person name="Chu J."/>
            <person name="Raymond A."/>
            <person name="Pleasance S."/>
            <person name="Coope R."/>
            <person name="Wildung M.R."/>
            <person name="Ritland C.E."/>
            <person name="Bousquet J."/>
            <person name="Jones S.J."/>
            <person name="Bohlmann J."/>
            <person name="Birol I."/>
        </authorList>
    </citation>
    <scope>NUCLEOTIDE SEQUENCE [LARGE SCALE GENOMIC DNA]</scope>
    <source>
        <tissue evidence="1">Flushing bud</tissue>
    </source>
</reference>
<dbReference type="EMBL" id="LKAM01000003">
    <property type="protein sequence ID" value="KUM49483.1"/>
    <property type="molecule type" value="Genomic_DNA"/>
</dbReference>